<dbReference type="InterPro" id="IPR002547">
    <property type="entry name" value="tRNA-bd_dom"/>
</dbReference>
<dbReference type="InterPro" id="IPR005147">
    <property type="entry name" value="tRNA_synthase_B5-dom"/>
</dbReference>
<name>A0A1V4SK12_RUMHU</name>
<feature type="binding site" evidence="15">
    <location>
        <position position="467"/>
    </location>
    <ligand>
        <name>Mg(2+)</name>
        <dbReference type="ChEBI" id="CHEBI:18420"/>
        <note>shared with alpha subunit</note>
    </ligand>
</feature>
<dbReference type="SUPFAM" id="SSF55681">
    <property type="entry name" value="Class II aaRS and biotin synthetases"/>
    <property type="match status" value="1"/>
</dbReference>
<dbReference type="Gene3D" id="2.40.50.140">
    <property type="entry name" value="Nucleic acid-binding proteins"/>
    <property type="match status" value="1"/>
</dbReference>
<dbReference type="InterPro" id="IPR005146">
    <property type="entry name" value="B3/B4_tRNA-bd"/>
</dbReference>
<evidence type="ECO:0000313" key="20">
    <source>
        <dbReference type="EMBL" id="OPX44123.1"/>
    </source>
</evidence>
<dbReference type="InterPro" id="IPR045864">
    <property type="entry name" value="aa-tRNA-synth_II/BPL/LPL"/>
</dbReference>
<keyword evidence="6 15" id="KW-0436">Ligase</keyword>
<dbReference type="GO" id="GO:0000287">
    <property type="term" value="F:magnesium ion binding"/>
    <property type="evidence" value="ECO:0007669"/>
    <property type="project" value="UniProtKB-UniRule"/>
</dbReference>
<dbReference type="SMART" id="SM00874">
    <property type="entry name" value="B5"/>
    <property type="match status" value="1"/>
</dbReference>
<dbReference type="AlphaFoldDB" id="A0A1V4SK12"/>
<organism evidence="20 21">
    <name type="scientific">Ruminiclostridium hungatei</name>
    <name type="common">Clostridium hungatei</name>
    <dbReference type="NCBI Taxonomy" id="48256"/>
    <lineage>
        <taxon>Bacteria</taxon>
        <taxon>Bacillati</taxon>
        <taxon>Bacillota</taxon>
        <taxon>Clostridia</taxon>
        <taxon>Eubacteriales</taxon>
        <taxon>Oscillospiraceae</taxon>
        <taxon>Ruminiclostridium</taxon>
    </lineage>
</organism>
<comment type="subunit">
    <text evidence="3 15">Tetramer of two alpha and two beta subunits.</text>
</comment>
<dbReference type="Gene3D" id="3.30.56.10">
    <property type="match status" value="2"/>
</dbReference>
<dbReference type="CDD" id="cd02796">
    <property type="entry name" value="tRNA_bind_bactPheRS"/>
    <property type="match status" value="1"/>
</dbReference>
<feature type="binding site" evidence="15">
    <location>
        <position position="468"/>
    </location>
    <ligand>
        <name>Mg(2+)</name>
        <dbReference type="ChEBI" id="CHEBI:18420"/>
        <note>shared with alpha subunit</note>
    </ligand>
</feature>
<dbReference type="InterPro" id="IPR045060">
    <property type="entry name" value="Phe-tRNA-ligase_IIc_bsu"/>
</dbReference>
<keyword evidence="4 15" id="KW-0963">Cytoplasm</keyword>
<reference evidence="20 21" key="1">
    <citation type="submission" date="2017-03" db="EMBL/GenBank/DDBJ databases">
        <title>Genome sequence of Clostridium hungatei DSM 14427.</title>
        <authorList>
            <person name="Poehlein A."/>
            <person name="Daniel R."/>
        </authorList>
    </citation>
    <scope>NUCLEOTIDE SEQUENCE [LARGE SCALE GENOMIC DNA]</scope>
    <source>
        <strain evidence="20 21">DSM 14427</strain>
    </source>
</reference>
<dbReference type="SMART" id="SM00873">
    <property type="entry name" value="B3_4"/>
    <property type="match status" value="1"/>
</dbReference>
<evidence type="ECO:0000256" key="8">
    <source>
        <dbReference type="ARBA" id="ARBA00022741"/>
    </source>
</evidence>
<dbReference type="Pfam" id="PF17759">
    <property type="entry name" value="tRNA_synthFbeta"/>
    <property type="match status" value="1"/>
</dbReference>
<evidence type="ECO:0000256" key="7">
    <source>
        <dbReference type="ARBA" id="ARBA00022723"/>
    </source>
</evidence>
<evidence type="ECO:0000256" key="3">
    <source>
        <dbReference type="ARBA" id="ARBA00011209"/>
    </source>
</evidence>
<keyword evidence="5 16" id="KW-0820">tRNA-binding</keyword>
<keyword evidence="13 15" id="KW-0030">Aminoacyl-tRNA synthetase</keyword>
<dbReference type="InterPro" id="IPR036690">
    <property type="entry name" value="Fdx_antiC-bd_sf"/>
</dbReference>
<dbReference type="SUPFAM" id="SSF56037">
    <property type="entry name" value="PheT/TilS domain"/>
    <property type="match status" value="1"/>
</dbReference>
<keyword evidence="12 15" id="KW-0648">Protein biosynthesis</keyword>
<dbReference type="GO" id="GO:0005524">
    <property type="term" value="F:ATP binding"/>
    <property type="evidence" value="ECO:0007669"/>
    <property type="project" value="UniProtKB-UniRule"/>
</dbReference>
<accession>A0A1V4SK12</accession>
<evidence type="ECO:0000256" key="11">
    <source>
        <dbReference type="ARBA" id="ARBA00022884"/>
    </source>
</evidence>
<evidence type="ECO:0000256" key="9">
    <source>
        <dbReference type="ARBA" id="ARBA00022840"/>
    </source>
</evidence>
<dbReference type="GO" id="GO:0004826">
    <property type="term" value="F:phenylalanine-tRNA ligase activity"/>
    <property type="evidence" value="ECO:0007669"/>
    <property type="project" value="UniProtKB-UniRule"/>
</dbReference>
<evidence type="ECO:0000256" key="15">
    <source>
        <dbReference type="HAMAP-Rule" id="MF_00283"/>
    </source>
</evidence>
<dbReference type="SUPFAM" id="SSF54991">
    <property type="entry name" value="Anticodon-binding domain of PheRS"/>
    <property type="match status" value="1"/>
</dbReference>
<dbReference type="Gene3D" id="3.50.40.10">
    <property type="entry name" value="Phenylalanyl-trna Synthetase, Chain B, domain 3"/>
    <property type="match status" value="1"/>
</dbReference>
<evidence type="ECO:0000256" key="4">
    <source>
        <dbReference type="ARBA" id="ARBA00022490"/>
    </source>
</evidence>
<dbReference type="NCBIfam" id="NF045760">
    <property type="entry name" value="YtpR"/>
    <property type="match status" value="1"/>
</dbReference>
<dbReference type="Gene3D" id="3.30.70.380">
    <property type="entry name" value="Ferrodoxin-fold anticodon-binding domain"/>
    <property type="match status" value="1"/>
</dbReference>
<dbReference type="EMBL" id="MZGX01000011">
    <property type="protein sequence ID" value="OPX44123.1"/>
    <property type="molecule type" value="Genomic_DNA"/>
</dbReference>
<comment type="catalytic activity">
    <reaction evidence="14 15">
        <text>tRNA(Phe) + L-phenylalanine + ATP = L-phenylalanyl-tRNA(Phe) + AMP + diphosphate + H(+)</text>
        <dbReference type="Rhea" id="RHEA:19413"/>
        <dbReference type="Rhea" id="RHEA-COMP:9668"/>
        <dbReference type="Rhea" id="RHEA-COMP:9699"/>
        <dbReference type="ChEBI" id="CHEBI:15378"/>
        <dbReference type="ChEBI" id="CHEBI:30616"/>
        <dbReference type="ChEBI" id="CHEBI:33019"/>
        <dbReference type="ChEBI" id="CHEBI:58095"/>
        <dbReference type="ChEBI" id="CHEBI:78442"/>
        <dbReference type="ChEBI" id="CHEBI:78531"/>
        <dbReference type="ChEBI" id="CHEBI:456215"/>
        <dbReference type="EC" id="6.1.1.20"/>
    </reaction>
</comment>
<evidence type="ECO:0000256" key="5">
    <source>
        <dbReference type="ARBA" id="ARBA00022555"/>
    </source>
</evidence>
<dbReference type="PROSITE" id="PS51447">
    <property type="entry name" value="FDX_ACB"/>
    <property type="match status" value="1"/>
</dbReference>
<comment type="caution">
    <text evidence="20">The sequence shown here is derived from an EMBL/GenBank/DDBJ whole genome shotgun (WGS) entry which is preliminary data.</text>
</comment>
<dbReference type="GO" id="GO:0140096">
    <property type="term" value="F:catalytic activity, acting on a protein"/>
    <property type="evidence" value="ECO:0007669"/>
    <property type="project" value="UniProtKB-ARBA"/>
</dbReference>
<feature type="domain" description="B5" evidence="19">
    <location>
        <begin position="403"/>
        <end position="480"/>
    </location>
</feature>
<dbReference type="HAMAP" id="MF_00283">
    <property type="entry name" value="Phe_tRNA_synth_beta1"/>
    <property type="match status" value="1"/>
</dbReference>
<evidence type="ECO:0000256" key="14">
    <source>
        <dbReference type="ARBA" id="ARBA00049255"/>
    </source>
</evidence>
<dbReference type="GO" id="GO:0000049">
    <property type="term" value="F:tRNA binding"/>
    <property type="evidence" value="ECO:0007669"/>
    <property type="project" value="UniProtKB-UniRule"/>
</dbReference>
<sequence length="793" mass="88518">MKLSLNWLKDYVDLSGIDIKELWYRFTMSTAEVEEVEFVGREVQDVVVARVLSVVPHPESKKLKIAQVDSGDGILQIVCGAPNVAEGILVPLAKIGGAVKNMPKLGKVKLVGVESFGMLCSAKELGISDDHSGLLVLEGDYAPGTDIKSILDIDDVIIEIDNKSLTNRPDLWGHYGIAREIAAIYGRELKPMQLDGLEAAKTKPELDITVEDAEKCLRYSGLKIDGVKKLQTAMNMKVRLFYCGMRPISPLVDLTNYLMLEMGQPMHAFDSRQVEDGIVVRATKEPTVFRTLDGTERKLPEEVLLICNKQKPVAIAGIMGGENSEVLEDTTSILLESANFEGSSTRKSSTKIGLRTEASARYEKMLDPNMTVTAIKRFVKLLKDIQPDVALASALTDVYCKKLEPIDITITKPYIDRYIGNTLTKEKMVEILRSLEFKVEVEGDTFKIKVPTFRATKDITMKIDIIEEITRIFGYDNIQPQTLEVALKPLEYNEERLLDHKVKELLSERFGASEVNSYIWYDNSFNGRMGIETHGRVKVLNPQAQDADTLRDSMVPGMLAFAERNEKSYEDFSLFEIGSVFEAAATTEKCEQHKNICILAASKIKSEDELFYDLKGIIAFIAKALKNSRVDFPVCTCRYNWVHPMKSVDVSAGEKLMGYISVVHPMIKKNIGKKLNVAVLEINSEVLQAMAPEVIKYKDPSKFPEVVLDYSFLVDNAITFDKVGEDIAGFKSELLNSFSFVTLYNGKGLPEGKKSMTFRFIIGSAEKTLSSDEINAFANSLIDYMNSAGHTLR</sequence>
<dbReference type="SMART" id="SM00896">
    <property type="entry name" value="FDX-ACB"/>
    <property type="match status" value="1"/>
</dbReference>
<evidence type="ECO:0000256" key="2">
    <source>
        <dbReference type="ARBA" id="ARBA00008653"/>
    </source>
</evidence>
<dbReference type="SUPFAM" id="SSF50249">
    <property type="entry name" value="Nucleic acid-binding proteins"/>
    <property type="match status" value="1"/>
</dbReference>
<dbReference type="PANTHER" id="PTHR10947:SF0">
    <property type="entry name" value="PHENYLALANINE--TRNA LIGASE BETA SUBUNIT"/>
    <property type="match status" value="1"/>
</dbReference>
<evidence type="ECO:0000259" key="18">
    <source>
        <dbReference type="PROSITE" id="PS51447"/>
    </source>
</evidence>
<dbReference type="InterPro" id="IPR020825">
    <property type="entry name" value="Phe-tRNA_synthase-like_B3/B4"/>
</dbReference>
<comment type="subcellular location">
    <subcellularLocation>
        <location evidence="1 15">Cytoplasm</location>
    </subcellularLocation>
</comment>
<proteinExistence type="inferred from homology"/>
<dbReference type="Pfam" id="PF03147">
    <property type="entry name" value="FDX-ACB"/>
    <property type="match status" value="1"/>
</dbReference>
<feature type="binding site" evidence="15">
    <location>
        <position position="458"/>
    </location>
    <ligand>
        <name>Mg(2+)</name>
        <dbReference type="ChEBI" id="CHEBI:18420"/>
        <note>shared with alpha subunit</note>
    </ligand>
</feature>
<dbReference type="InterPro" id="IPR005121">
    <property type="entry name" value="Fdx_antiC-bd"/>
</dbReference>
<keyword evidence="10 15" id="KW-0460">Magnesium</keyword>
<dbReference type="Gene3D" id="3.30.930.10">
    <property type="entry name" value="Bira Bifunctional Protein, Domain 2"/>
    <property type="match status" value="1"/>
</dbReference>
<evidence type="ECO:0000256" key="13">
    <source>
        <dbReference type="ARBA" id="ARBA00023146"/>
    </source>
</evidence>
<feature type="domain" description="TRNA-binding" evidence="17">
    <location>
        <begin position="40"/>
        <end position="148"/>
    </location>
</feature>
<keyword evidence="7 15" id="KW-0479">Metal-binding</keyword>
<dbReference type="Pfam" id="PF03483">
    <property type="entry name" value="B3_4"/>
    <property type="match status" value="1"/>
</dbReference>
<dbReference type="NCBIfam" id="TIGR00472">
    <property type="entry name" value="pheT_bact"/>
    <property type="match status" value="1"/>
</dbReference>
<evidence type="ECO:0000256" key="6">
    <source>
        <dbReference type="ARBA" id="ARBA00022598"/>
    </source>
</evidence>
<dbReference type="Proteomes" id="UP000191554">
    <property type="component" value="Unassembled WGS sequence"/>
</dbReference>
<dbReference type="PANTHER" id="PTHR10947">
    <property type="entry name" value="PHENYLALANYL-TRNA SYNTHETASE BETA CHAIN AND LEUCINE-RICH REPEAT-CONTAINING PROTEIN 47"/>
    <property type="match status" value="1"/>
</dbReference>
<dbReference type="GO" id="GO:0006432">
    <property type="term" value="P:phenylalanyl-tRNA aminoacylation"/>
    <property type="evidence" value="ECO:0007669"/>
    <property type="project" value="UniProtKB-UniRule"/>
</dbReference>
<dbReference type="OrthoDB" id="9805455at2"/>
<dbReference type="InterPro" id="IPR009061">
    <property type="entry name" value="DNA-bd_dom_put_sf"/>
</dbReference>
<feature type="binding site" evidence="15">
    <location>
        <position position="464"/>
    </location>
    <ligand>
        <name>Mg(2+)</name>
        <dbReference type="ChEBI" id="CHEBI:18420"/>
        <note>shared with alpha subunit</note>
    </ligand>
</feature>
<gene>
    <name evidence="15 20" type="primary">pheT</name>
    <name evidence="20" type="ORF">CLHUN_19220</name>
</gene>
<evidence type="ECO:0000259" key="17">
    <source>
        <dbReference type="PROSITE" id="PS50886"/>
    </source>
</evidence>
<dbReference type="PROSITE" id="PS51483">
    <property type="entry name" value="B5"/>
    <property type="match status" value="1"/>
</dbReference>
<keyword evidence="8 15" id="KW-0547">Nucleotide-binding</keyword>
<dbReference type="GO" id="GO:0016740">
    <property type="term" value="F:transferase activity"/>
    <property type="evidence" value="ECO:0007669"/>
    <property type="project" value="UniProtKB-ARBA"/>
</dbReference>
<evidence type="ECO:0000256" key="12">
    <source>
        <dbReference type="ARBA" id="ARBA00022917"/>
    </source>
</evidence>
<dbReference type="SUPFAM" id="SSF46955">
    <property type="entry name" value="Putative DNA-binding domain"/>
    <property type="match status" value="1"/>
</dbReference>
<dbReference type="STRING" id="48256.CLHUN_19220"/>
<evidence type="ECO:0000256" key="16">
    <source>
        <dbReference type="PROSITE-ProRule" id="PRU00209"/>
    </source>
</evidence>
<keyword evidence="11 16" id="KW-0694">RNA-binding</keyword>
<dbReference type="Pfam" id="PF03484">
    <property type="entry name" value="B5"/>
    <property type="match status" value="1"/>
</dbReference>
<dbReference type="InterPro" id="IPR012340">
    <property type="entry name" value="NA-bd_OB-fold"/>
</dbReference>
<evidence type="ECO:0000313" key="21">
    <source>
        <dbReference type="Proteomes" id="UP000191554"/>
    </source>
</evidence>
<evidence type="ECO:0000256" key="10">
    <source>
        <dbReference type="ARBA" id="ARBA00022842"/>
    </source>
</evidence>
<evidence type="ECO:0000259" key="19">
    <source>
        <dbReference type="PROSITE" id="PS51483"/>
    </source>
</evidence>
<dbReference type="FunFam" id="2.40.50.140:FF:000045">
    <property type="entry name" value="Phenylalanine--tRNA ligase beta subunit"/>
    <property type="match status" value="1"/>
</dbReference>
<evidence type="ECO:0000256" key="1">
    <source>
        <dbReference type="ARBA" id="ARBA00004496"/>
    </source>
</evidence>
<dbReference type="InterPro" id="IPR004532">
    <property type="entry name" value="Phe-tRNA-ligase_IIc_bsu_bact"/>
</dbReference>
<dbReference type="PROSITE" id="PS50886">
    <property type="entry name" value="TRBD"/>
    <property type="match status" value="1"/>
</dbReference>
<comment type="cofactor">
    <cofactor evidence="15">
        <name>Mg(2+)</name>
        <dbReference type="ChEBI" id="CHEBI:18420"/>
    </cofactor>
    <text evidence="15">Binds 2 magnesium ions per tetramer.</text>
</comment>
<dbReference type="RefSeq" id="WP_080064356.1">
    <property type="nucleotide sequence ID" value="NZ_MZGX01000011.1"/>
</dbReference>
<keyword evidence="9 15" id="KW-0067">ATP-binding</keyword>
<comment type="similarity">
    <text evidence="2 15">Belongs to the phenylalanyl-tRNA synthetase beta subunit family. Type 1 subfamily.</text>
</comment>
<dbReference type="EC" id="6.1.1.20" evidence="15"/>
<feature type="domain" description="FDX-ACB" evidence="18">
    <location>
        <begin position="701"/>
        <end position="793"/>
    </location>
</feature>
<dbReference type="InterPro" id="IPR033714">
    <property type="entry name" value="tRNA_bind_bactPheRS"/>
</dbReference>
<dbReference type="Pfam" id="PF01588">
    <property type="entry name" value="tRNA_bind"/>
    <property type="match status" value="1"/>
</dbReference>
<protein>
    <recommendedName>
        <fullName evidence="15">Phenylalanine--tRNA ligase beta subunit</fullName>
        <ecNumber evidence="15">6.1.1.20</ecNumber>
    </recommendedName>
    <alternativeName>
        <fullName evidence="15">Phenylalanyl-tRNA synthetase beta subunit</fullName>
        <shortName evidence="15">PheRS</shortName>
    </alternativeName>
</protein>
<dbReference type="InterPro" id="IPR041616">
    <property type="entry name" value="PheRS_beta_core"/>
</dbReference>
<keyword evidence="21" id="KW-1185">Reference proteome</keyword>
<dbReference type="GO" id="GO:0009328">
    <property type="term" value="C:phenylalanine-tRNA ligase complex"/>
    <property type="evidence" value="ECO:0007669"/>
    <property type="project" value="TreeGrafter"/>
</dbReference>